<gene>
    <name evidence="1" type="ORF">SCALOS_LOCUS4316</name>
</gene>
<sequence>MSEDRETLEPYTYRHDTGTFFHTSPEHVEEKSHDATRNIVRTVSEVSSKTSTKLGSVKIFQNPREILSPVLNGVHYLWDHFPPLSWFAYVAIVLNAIPLTVLLAFLIGTTAIVLFISGIGIFLAAGFFIGLGLLFLVPVVGVMLFAAVSTAFFTTFGYGSYRSFLFVLRNLGIIAGEVAADTRAAITGAKKAVVEELHGEEQNQ</sequence>
<evidence type="ECO:0000313" key="1">
    <source>
        <dbReference type="EMBL" id="CAG8527473.1"/>
    </source>
</evidence>
<accession>A0ACA9LKC4</accession>
<dbReference type="EMBL" id="CAJVPM010005751">
    <property type="protein sequence ID" value="CAG8527473.1"/>
    <property type="molecule type" value="Genomic_DNA"/>
</dbReference>
<name>A0ACA9LKC4_9GLOM</name>
<organism evidence="1 2">
    <name type="scientific">Scutellospora calospora</name>
    <dbReference type="NCBI Taxonomy" id="85575"/>
    <lineage>
        <taxon>Eukaryota</taxon>
        <taxon>Fungi</taxon>
        <taxon>Fungi incertae sedis</taxon>
        <taxon>Mucoromycota</taxon>
        <taxon>Glomeromycotina</taxon>
        <taxon>Glomeromycetes</taxon>
        <taxon>Diversisporales</taxon>
        <taxon>Gigasporaceae</taxon>
        <taxon>Scutellospora</taxon>
    </lineage>
</organism>
<evidence type="ECO:0000313" key="2">
    <source>
        <dbReference type="Proteomes" id="UP000789860"/>
    </source>
</evidence>
<dbReference type="Proteomes" id="UP000789860">
    <property type="component" value="Unassembled WGS sequence"/>
</dbReference>
<reference evidence="1" key="1">
    <citation type="submission" date="2021-06" db="EMBL/GenBank/DDBJ databases">
        <authorList>
            <person name="Kallberg Y."/>
            <person name="Tangrot J."/>
            <person name="Rosling A."/>
        </authorList>
    </citation>
    <scope>NUCLEOTIDE SEQUENCE</scope>
    <source>
        <strain evidence="1">AU212A</strain>
    </source>
</reference>
<keyword evidence="2" id="KW-1185">Reference proteome</keyword>
<comment type="caution">
    <text evidence="1">The sequence shown here is derived from an EMBL/GenBank/DDBJ whole genome shotgun (WGS) entry which is preliminary data.</text>
</comment>
<proteinExistence type="predicted"/>
<protein>
    <submittedName>
        <fullName evidence="1">7372_t:CDS:1</fullName>
    </submittedName>
</protein>